<evidence type="ECO:0000256" key="5">
    <source>
        <dbReference type="ARBA" id="ARBA00022741"/>
    </source>
</evidence>
<gene>
    <name evidence="14" type="ORF">FHS59_000863</name>
</gene>
<keyword evidence="3 11" id="KW-0597">Phosphoprotein</keyword>
<keyword evidence="2" id="KW-1003">Cell membrane</keyword>
<keyword evidence="7" id="KW-1133">Transmembrane helix</keyword>
<keyword evidence="4" id="KW-0812">Transmembrane</keyword>
<dbReference type="Gene3D" id="3.40.50.2300">
    <property type="match status" value="1"/>
</dbReference>
<feature type="domain" description="Response regulatory" evidence="12">
    <location>
        <begin position="5"/>
        <end position="119"/>
    </location>
</feature>
<dbReference type="PROSITE" id="PS50110">
    <property type="entry name" value="RESPONSE_REGULATORY"/>
    <property type="match status" value="1"/>
</dbReference>
<evidence type="ECO:0000313" key="14">
    <source>
        <dbReference type="EMBL" id="MBB6325248.1"/>
    </source>
</evidence>
<evidence type="ECO:0000256" key="6">
    <source>
        <dbReference type="ARBA" id="ARBA00022840"/>
    </source>
</evidence>
<dbReference type="InterPro" id="IPR001789">
    <property type="entry name" value="Sig_transdc_resp-reg_receiver"/>
</dbReference>
<dbReference type="SUPFAM" id="SSF52172">
    <property type="entry name" value="CheY-like"/>
    <property type="match status" value="1"/>
</dbReference>
<feature type="domain" description="HPt" evidence="13">
    <location>
        <begin position="155"/>
        <end position="248"/>
    </location>
</feature>
<dbReference type="Pfam" id="PF00072">
    <property type="entry name" value="Response_reg"/>
    <property type="match status" value="1"/>
</dbReference>
<evidence type="ECO:0000256" key="3">
    <source>
        <dbReference type="ARBA" id="ARBA00022553"/>
    </source>
</evidence>
<evidence type="ECO:0008006" key="16">
    <source>
        <dbReference type="Google" id="ProtNLM"/>
    </source>
</evidence>
<dbReference type="Pfam" id="PF01627">
    <property type="entry name" value="Hpt"/>
    <property type="match status" value="1"/>
</dbReference>
<dbReference type="Proteomes" id="UP000588604">
    <property type="component" value="Unassembled WGS sequence"/>
</dbReference>
<evidence type="ECO:0000256" key="7">
    <source>
        <dbReference type="ARBA" id="ARBA00022989"/>
    </source>
</evidence>
<keyword evidence="15" id="KW-1185">Reference proteome</keyword>
<proteinExistence type="predicted"/>
<dbReference type="Gene3D" id="1.20.120.160">
    <property type="entry name" value="HPT domain"/>
    <property type="match status" value="1"/>
</dbReference>
<keyword evidence="8" id="KW-0902">Two-component regulatory system</keyword>
<dbReference type="InterPro" id="IPR008207">
    <property type="entry name" value="Sig_transdc_His_kin_Hpt_dom"/>
</dbReference>
<dbReference type="RefSeq" id="WP_184493390.1">
    <property type="nucleotide sequence ID" value="NZ_JACIJO010000001.1"/>
</dbReference>
<dbReference type="PANTHER" id="PTHR45339">
    <property type="entry name" value="HYBRID SIGNAL TRANSDUCTION HISTIDINE KINASE J"/>
    <property type="match status" value="1"/>
</dbReference>
<dbReference type="PROSITE" id="PS50894">
    <property type="entry name" value="HPT"/>
    <property type="match status" value="1"/>
</dbReference>
<protein>
    <recommendedName>
        <fullName evidence="16">Histidine kinase</fullName>
    </recommendedName>
</protein>
<dbReference type="EMBL" id="JACIJO010000001">
    <property type="protein sequence ID" value="MBB6325248.1"/>
    <property type="molecule type" value="Genomic_DNA"/>
</dbReference>
<evidence type="ECO:0000256" key="2">
    <source>
        <dbReference type="ARBA" id="ARBA00022475"/>
    </source>
</evidence>
<dbReference type="GO" id="GO:0005524">
    <property type="term" value="F:ATP binding"/>
    <property type="evidence" value="ECO:0007669"/>
    <property type="project" value="UniProtKB-KW"/>
</dbReference>
<evidence type="ECO:0000256" key="1">
    <source>
        <dbReference type="ARBA" id="ARBA00004651"/>
    </source>
</evidence>
<evidence type="ECO:0000256" key="8">
    <source>
        <dbReference type="ARBA" id="ARBA00023012"/>
    </source>
</evidence>
<reference evidence="14 15" key="1">
    <citation type="submission" date="2020-08" db="EMBL/GenBank/DDBJ databases">
        <title>Genomic Encyclopedia of Type Strains, Phase IV (KMG-IV): sequencing the most valuable type-strain genomes for metagenomic binning, comparative biology and taxonomic classification.</title>
        <authorList>
            <person name="Goeker M."/>
        </authorList>
    </citation>
    <scope>NUCLEOTIDE SEQUENCE [LARGE SCALE GENOMIC DNA]</scope>
    <source>
        <strain evidence="14 15">DSM 102044</strain>
    </source>
</reference>
<comment type="subcellular location">
    <subcellularLocation>
        <location evidence="1">Cell membrane</location>
        <topology evidence="1">Multi-pass membrane protein</topology>
    </subcellularLocation>
</comment>
<name>A0A841MRL1_9BACT</name>
<evidence type="ECO:0000256" key="11">
    <source>
        <dbReference type="PROSITE-ProRule" id="PRU00169"/>
    </source>
</evidence>
<evidence type="ECO:0000259" key="13">
    <source>
        <dbReference type="PROSITE" id="PS50894"/>
    </source>
</evidence>
<dbReference type="SMART" id="SM00448">
    <property type="entry name" value="REC"/>
    <property type="match status" value="1"/>
</dbReference>
<dbReference type="InterPro" id="IPR011006">
    <property type="entry name" value="CheY-like_superfamily"/>
</dbReference>
<dbReference type="GO" id="GO:0004672">
    <property type="term" value="F:protein kinase activity"/>
    <property type="evidence" value="ECO:0007669"/>
    <property type="project" value="UniProtKB-ARBA"/>
</dbReference>
<evidence type="ECO:0000256" key="10">
    <source>
        <dbReference type="PROSITE-ProRule" id="PRU00110"/>
    </source>
</evidence>
<evidence type="ECO:0000256" key="4">
    <source>
        <dbReference type="ARBA" id="ARBA00022692"/>
    </source>
</evidence>
<evidence type="ECO:0000313" key="15">
    <source>
        <dbReference type="Proteomes" id="UP000588604"/>
    </source>
</evidence>
<organism evidence="14 15">
    <name type="scientific">Algoriphagus iocasae</name>
    <dbReference type="NCBI Taxonomy" id="1836499"/>
    <lineage>
        <taxon>Bacteria</taxon>
        <taxon>Pseudomonadati</taxon>
        <taxon>Bacteroidota</taxon>
        <taxon>Cytophagia</taxon>
        <taxon>Cytophagales</taxon>
        <taxon>Cyclobacteriaceae</taxon>
        <taxon>Algoriphagus</taxon>
    </lineage>
</organism>
<evidence type="ECO:0000256" key="9">
    <source>
        <dbReference type="ARBA" id="ARBA00023136"/>
    </source>
</evidence>
<dbReference type="GO" id="GO:0005886">
    <property type="term" value="C:plasma membrane"/>
    <property type="evidence" value="ECO:0007669"/>
    <property type="project" value="UniProtKB-SubCell"/>
</dbReference>
<keyword evidence="6" id="KW-0067">ATP-binding</keyword>
<dbReference type="PANTHER" id="PTHR45339:SF1">
    <property type="entry name" value="HYBRID SIGNAL TRANSDUCTION HISTIDINE KINASE J"/>
    <property type="match status" value="1"/>
</dbReference>
<evidence type="ECO:0000259" key="12">
    <source>
        <dbReference type="PROSITE" id="PS50110"/>
    </source>
</evidence>
<accession>A0A841MRL1</accession>
<dbReference type="InterPro" id="IPR036641">
    <property type="entry name" value="HPT_dom_sf"/>
</dbReference>
<feature type="modified residue" description="4-aspartylphosphate" evidence="11">
    <location>
        <position position="53"/>
    </location>
</feature>
<keyword evidence="5" id="KW-0547">Nucleotide-binding</keyword>
<dbReference type="SUPFAM" id="SSF47226">
    <property type="entry name" value="Histidine-containing phosphotransfer domain, HPT domain"/>
    <property type="match status" value="1"/>
</dbReference>
<dbReference type="GO" id="GO:0000160">
    <property type="term" value="P:phosphorelay signal transduction system"/>
    <property type="evidence" value="ECO:0007669"/>
    <property type="project" value="UniProtKB-KW"/>
</dbReference>
<keyword evidence="9" id="KW-0472">Membrane</keyword>
<feature type="modified residue" description="Phosphohistidine" evidence="10">
    <location>
        <position position="194"/>
    </location>
</feature>
<dbReference type="AlphaFoldDB" id="A0A841MRL1"/>
<dbReference type="CDD" id="cd17546">
    <property type="entry name" value="REC_hyHK_CKI1_RcsC-like"/>
    <property type="match status" value="1"/>
</dbReference>
<comment type="caution">
    <text evidence="14">The sequence shown here is derived from an EMBL/GenBank/DDBJ whole genome shotgun (WGS) entry which is preliminary data.</text>
</comment>
<sequence length="253" mass="29479">MKSKRVLIVDDNDLNRKLFENLIGQVCLFESAKNGIEALALLEENRFDLILMDIQMPQMDGMTAMKKIKLTDHSNCPIIAITAFAEMEDRNTFIEQGFDEFMIKPIRPREFLESIKVYLSNKSPENLKPEEEDTFSLEPVILDLQIVRQLMKYNKPETIKNVFLDFVKECDHLFEELDLSTNNFEFKTIEDKLHTIKGNSGTLGANTLYLLAQEGEINAKLENRSETKKILHEMQNEILNFKKYIMEETIFNQ</sequence>